<reference evidence="1 2" key="1">
    <citation type="submission" date="2019-08" db="EMBL/GenBank/DDBJ databases">
        <title>Acetobacter oryzioeni sp. nov., isolated from Korean rice wine vinegar.</title>
        <authorList>
            <person name="Baek J.H."/>
            <person name="Kim K.H."/>
            <person name="Jeon C.O."/>
            <person name="Han D.M."/>
        </authorList>
    </citation>
    <scope>NUCLEOTIDE SEQUENCE [LARGE SCALE GENOMIC DNA]</scope>
    <source>
        <strain evidence="1 2">B6</strain>
    </source>
</reference>
<evidence type="ECO:0000313" key="2">
    <source>
        <dbReference type="Proteomes" id="UP000287027"/>
    </source>
</evidence>
<dbReference type="RefSeq" id="WP_128105841.1">
    <property type="nucleotide sequence ID" value="NZ_CP042808.1"/>
</dbReference>
<dbReference type="EMBL" id="CP042808">
    <property type="protein sequence ID" value="QEE86003.1"/>
    <property type="molecule type" value="Genomic_DNA"/>
</dbReference>
<accession>A0A5B9GIX7</accession>
<evidence type="ECO:0008006" key="3">
    <source>
        <dbReference type="Google" id="ProtNLM"/>
    </source>
</evidence>
<keyword evidence="2" id="KW-1185">Reference proteome</keyword>
<gene>
    <name evidence="1" type="ORF">EOV40_009990</name>
</gene>
<name>A0A5B9GIX7_9PROT</name>
<sequence>MMRSNSLKSGDVLRIVRRWADSFKTESAAARSVGIARQTLNEMTNGKKPFSERVLSAAGIKRIQPPAEYYLMDEI</sequence>
<organism evidence="1 2">
    <name type="scientific">Acetobacter oryzoeni</name>
    <dbReference type="NCBI Taxonomy" id="2500548"/>
    <lineage>
        <taxon>Bacteria</taxon>
        <taxon>Pseudomonadati</taxon>
        <taxon>Pseudomonadota</taxon>
        <taxon>Alphaproteobacteria</taxon>
        <taxon>Acetobacterales</taxon>
        <taxon>Acetobacteraceae</taxon>
        <taxon>Acetobacter</taxon>
    </lineage>
</organism>
<evidence type="ECO:0000313" key="1">
    <source>
        <dbReference type="EMBL" id="QEE86003.1"/>
    </source>
</evidence>
<dbReference type="AlphaFoldDB" id="A0A5B9GIX7"/>
<proteinExistence type="predicted"/>
<dbReference type="KEGG" id="aoy:EOV40_009990"/>
<dbReference type="Proteomes" id="UP000287027">
    <property type="component" value="Chromosome"/>
</dbReference>
<protein>
    <recommendedName>
        <fullName evidence="3">Helix-turn-helix domain-containing protein</fullName>
    </recommendedName>
</protein>